<evidence type="ECO:0000313" key="2">
    <source>
        <dbReference type="Proteomes" id="UP000266721"/>
    </source>
</evidence>
<dbReference type="EMBL" id="KV645010">
    <property type="protein sequence ID" value="OPL07198.1"/>
    <property type="molecule type" value="Genomic_DNA"/>
</dbReference>
<dbReference type="Proteomes" id="UP000266721">
    <property type="component" value="Unassembled WGS sequence"/>
</dbReference>
<name>A0A409V633_MYTGA</name>
<feature type="non-terminal residue" evidence="1">
    <location>
        <position position="113"/>
    </location>
</feature>
<organism evidence="1 2">
    <name type="scientific">Mytilus galloprovincialis</name>
    <name type="common">Mediterranean mussel</name>
    <dbReference type="NCBI Taxonomy" id="29158"/>
    <lineage>
        <taxon>Eukaryota</taxon>
        <taxon>Metazoa</taxon>
        <taxon>Spiralia</taxon>
        <taxon>Lophotrochozoa</taxon>
        <taxon>Mollusca</taxon>
        <taxon>Bivalvia</taxon>
        <taxon>Autobranchia</taxon>
        <taxon>Pteriomorphia</taxon>
        <taxon>Mytilida</taxon>
        <taxon>Mytiloidea</taxon>
        <taxon>Mytilidae</taxon>
        <taxon>Mytilinae</taxon>
        <taxon>Mytilus</taxon>
    </lineage>
</organism>
<evidence type="ECO:0000313" key="1">
    <source>
        <dbReference type="EMBL" id="OPL07198.1"/>
    </source>
</evidence>
<reference evidence="1 2" key="1">
    <citation type="journal article" date="2016" name="PLoS ONE">
        <title>A First Insight into the Genome of the Filter-Feeder Mussel Mytilus galloprovincialis.</title>
        <authorList>
            <person name="Murgarella M."/>
            <person name="Puiu D."/>
            <person name="Novoa B."/>
            <person name="Figueras A."/>
            <person name="Posada D."/>
            <person name="Canchaya C."/>
        </authorList>
    </citation>
    <scope>NUCLEOTIDE SEQUENCE [LARGE SCALE GENOMIC DNA]</scope>
    <source>
        <tissue evidence="1">Muscle</tissue>
    </source>
</reference>
<accession>A0A409V633</accession>
<sequence length="113" mass="12839">MVDGQNGQSGVIVQKLAEMKTLLELDHVQILCQKITEQFAKDTTQKQFRVTLQIVQLMVDGLNGQSGVIVQKLAEMKTLLELEHAQILCRKITEQLVKEATRKQFLVLQHNVQ</sequence>
<protein>
    <submittedName>
        <fullName evidence="1">Uncharacterized protein</fullName>
    </submittedName>
</protein>
<keyword evidence="2" id="KW-1185">Reference proteome</keyword>
<feature type="non-terminal residue" evidence="1">
    <location>
        <position position="1"/>
    </location>
</feature>
<proteinExistence type="predicted"/>
<gene>
    <name evidence="1" type="ORF">AM593_04658</name>
</gene>
<dbReference type="AlphaFoldDB" id="A0A409V633"/>